<dbReference type="InterPro" id="IPR003661">
    <property type="entry name" value="HisK_dim/P_dom"/>
</dbReference>
<dbReference type="Pfam" id="PF02518">
    <property type="entry name" value="HATPase_c"/>
    <property type="match status" value="1"/>
</dbReference>
<dbReference type="InterPro" id="IPR005467">
    <property type="entry name" value="His_kinase_dom"/>
</dbReference>
<dbReference type="SUPFAM" id="SSF47384">
    <property type="entry name" value="Homodimeric domain of signal transducing histidine kinase"/>
    <property type="match status" value="1"/>
</dbReference>
<dbReference type="Proteomes" id="UP001623592">
    <property type="component" value="Unassembled WGS sequence"/>
</dbReference>
<keyword evidence="5" id="KW-0597">Phosphoprotein</keyword>
<dbReference type="Pfam" id="PF00512">
    <property type="entry name" value="HisKA"/>
    <property type="match status" value="1"/>
</dbReference>
<evidence type="ECO:0000259" key="16">
    <source>
        <dbReference type="PROSITE" id="PS50109"/>
    </source>
</evidence>
<keyword evidence="7 15" id="KW-0812">Transmembrane</keyword>
<evidence type="ECO:0000313" key="18">
    <source>
        <dbReference type="Proteomes" id="UP001623592"/>
    </source>
</evidence>
<evidence type="ECO:0000256" key="1">
    <source>
        <dbReference type="ARBA" id="ARBA00000085"/>
    </source>
</evidence>
<feature type="domain" description="Histidine kinase" evidence="16">
    <location>
        <begin position="654"/>
        <end position="870"/>
    </location>
</feature>
<feature type="transmembrane region" description="Helical" evidence="15">
    <location>
        <begin position="271"/>
        <end position="293"/>
    </location>
</feature>
<dbReference type="InterPro" id="IPR036097">
    <property type="entry name" value="HisK_dim/P_sf"/>
</dbReference>
<accession>A0ABW8TKP5</accession>
<evidence type="ECO:0000256" key="11">
    <source>
        <dbReference type="ARBA" id="ARBA00022989"/>
    </source>
</evidence>
<keyword evidence="14" id="KW-0175">Coiled coil</keyword>
<evidence type="ECO:0000256" key="15">
    <source>
        <dbReference type="SAM" id="Phobius"/>
    </source>
</evidence>
<dbReference type="SMART" id="SM00387">
    <property type="entry name" value="HATPase_c"/>
    <property type="match status" value="1"/>
</dbReference>
<keyword evidence="4" id="KW-1003">Cell membrane</keyword>
<organism evidence="17 18">
    <name type="scientific">Clostridium neuense</name>
    <dbReference type="NCBI Taxonomy" id="1728934"/>
    <lineage>
        <taxon>Bacteria</taxon>
        <taxon>Bacillati</taxon>
        <taxon>Bacillota</taxon>
        <taxon>Clostridia</taxon>
        <taxon>Eubacteriales</taxon>
        <taxon>Clostridiaceae</taxon>
        <taxon>Clostridium</taxon>
    </lineage>
</organism>
<dbReference type="Gene3D" id="3.30.565.10">
    <property type="entry name" value="Histidine kinase-like ATPase, C-terminal domain"/>
    <property type="match status" value="1"/>
</dbReference>
<proteinExistence type="predicted"/>
<gene>
    <name evidence="17" type="ORF">ACJDT4_22130</name>
</gene>
<comment type="caution">
    <text evidence="17">The sequence shown here is derived from an EMBL/GenBank/DDBJ whole genome shotgun (WGS) entry which is preliminary data.</text>
</comment>
<reference evidence="17 18" key="1">
    <citation type="submission" date="2024-11" db="EMBL/GenBank/DDBJ databases">
        <authorList>
            <person name="Heng Y.C."/>
            <person name="Lim A.C.H."/>
            <person name="Lee J.K.Y."/>
            <person name="Kittelmann S."/>
        </authorList>
    </citation>
    <scope>NUCLEOTIDE SEQUENCE [LARGE SCALE GENOMIC DNA]</scope>
    <source>
        <strain evidence="17 18">WILCCON 0114</strain>
    </source>
</reference>
<evidence type="ECO:0000313" key="17">
    <source>
        <dbReference type="EMBL" id="MFL0253107.1"/>
    </source>
</evidence>
<name>A0ABW8TKP5_9CLOT</name>
<feature type="transmembrane region" description="Helical" evidence="15">
    <location>
        <begin position="202"/>
        <end position="224"/>
    </location>
</feature>
<dbReference type="PRINTS" id="PR00344">
    <property type="entry name" value="BCTRLSENSOR"/>
</dbReference>
<evidence type="ECO:0000256" key="8">
    <source>
        <dbReference type="ARBA" id="ARBA00022741"/>
    </source>
</evidence>
<keyword evidence="18" id="KW-1185">Reference proteome</keyword>
<dbReference type="PROSITE" id="PS50109">
    <property type="entry name" value="HIS_KIN"/>
    <property type="match status" value="1"/>
</dbReference>
<evidence type="ECO:0000256" key="5">
    <source>
        <dbReference type="ARBA" id="ARBA00022553"/>
    </source>
</evidence>
<feature type="transmembrane region" description="Helical" evidence="15">
    <location>
        <begin position="533"/>
        <end position="551"/>
    </location>
</feature>
<dbReference type="PANTHER" id="PTHR45528">
    <property type="entry name" value="SENSOR HISTIDINE KINASE CPXA"/>
    <property type="match status" value="1"/>
</dbReference>
<evidence type="ECO:0000256" key="3">
    <source>
        <dbReference type="ARBA" id="ARBA00012438"/>
    </source>
</evidence>
<dbReference type="CDD" id="cd00082">
    <property type="entry name" value="HisKA"/>
    <property type="match status" value="1"/>
</dbReference>
<dbReference type="InterPro" id="IPR050398">
    <property type="entry name" value="HssS/ArlS-like"/>
</dbReference>
<keyword evidence="9 17" id="KW-0418">Kinase</keyword>
<dbReference type="SMART" id="SM00388">
    <property type="entry name" value="HisKA"/>
    <property type="match status" value="1"/>
</dbReference>
<evidence type="ECO:0000256" key="9">
    <source>
        <dbReference type="ARBA" id="ARBA00022777"/>
    </source>
</evidence>
<keyword evidence="13 15" id="KW-0472">Membrane</keyword>
<evidence type="ECO:0000256" key="6">
    <source>
        <dbReference type="ARBA" id="ARBA00022679"/>
    </source>
</evidence>
<dbReference type="EC" id="2.7.13.3" evidence="3"/>
<dbReference type="InterPro" id="IPR036890">
    <property type="entry name" value="HATPase_C_sf"/>
</dbReference>
<feature type="transmembrane region" description="Helical" evidence="15">
    <location>
        <begin position="7"/>
        <end position="26"/>
    </location>
</feature>
<dbReference type="EMBL" id="JBJIAA010000025">
    <property type="protein sequence ID" value="MFL0253107.1"/>
    <property type="molecule type" value="Genomic_DNA"/>
</dbReference>
<evidence type="ECO:0000256" key="10">
    <source>
        <dbReference type="ARBA" id="ARBA00022840"/>
    </source>
</evidence>
<evidence type="ECO:0000256" key="2">
    <source>
        <dbReference type="ARBA" id="ARBA00004651"/>
    </source>
</evidence>
<evidence type="ECO:0000256" key="12">
    <source>
        <dbReference type="ARBA" id="ARBA00023012"/>
    </source>
</evidence>
<dbReference type="Gene3D" id="1.10.287.130">
    <property type="match status" value="1"/>
</dbReference>
<keyword evidence="11 15" id="KW-1133">Transmembrane helix</keyword>
<keyword evidence="6" id="KW-0808">Transferase</keyword>
<protein>
    <recommendedName>
        <fullName evidence="3">histidine kinase</fullName>
        <ecNumber evidence="3">2.7.13.3</ecNumber>
    </recommendedName>
</protein>
<comment type="catalytic activity">
    <reaction evidence="1">
        <text>ATP + protein L-histidine = ADP + protein N-phospho-L-histidine.</text>
        <dbReference type="EC" id="2.7.13.3"/>
    </reaction>
</comment>
<feature type="transmembrane region" description="Helical" evidence="15">
    <location>
        <begin position="571"/>
        <end position="587"/>
    </location>
</feature>
<evidence type="ECO:0000256" key="13">
    <source>
        <dbReference type="ARBA" id="ARBA00023136"/>
    </source>
</evidence>
<dbReference type="SUPFAM" id="SSF55874">
    <property type="entry name" value="ATPase domain of HSP90 chaperone/DNA topoisomerase II/histidine kinase"/>
    <property type="match status" value="1"/>
</dbReference>
<comment type="subcellular location">
    <subcellularLocation>
        <location evidence="2">Cell membrane</location>
        <topology evidence="2">Multi-pass membrane protein</topology>
    </subcellularLocation>
</comment>
<evidence type="ECO:0000256" key="7">
    <source>
        <dbReference type="ARBA" id="ARBA00022692"/>
    </source>
</evidence>
<keyword evidence="12" id="KW-0902">Two-component regulatory system</keyword>
<feature type="coiled-coil region" evidence="14">
    <location>
        <begin position="31"/>
        <end position="58"/>
    </location>
</feature>
<sequence>MGSNLRRFILVIILSVVTGMLSYSFYQNKEFENLRNKNEIVEDKLKDMVKEYKEYFNERIKCLGVEDESKREDSFFKTQYEFYKKHDNKNNKMLFRFVTINNTSGEMFWEDWPYKDILKYEPKEVNINKSNVENYISENSYTYIKYGQNYANGYISMLPKNPGEEKTDITNWTTYYWLDKRDYSSDDILKIIDININNARKMAALICALGIVTLIYLISLLVYIKKFGIIELISDIKARIIRIGINCMRMPFWNPCKILLKIIKKVFIGGVLRRSVMLLILLIAVGIVDYHFYASDNYKNWFNRKWALHDKLTDLSKGYEKELGEYTNHFFKINDGEIKEEDFEKHDFKSYYGRGDSDAVRFVVVDNKKHKVFWEYWTLADLKVNKEIKADIDKNIIAYIKKNAYVYNNSRVMVGGGVEIPSPKYAALTGAKPSVGDVYMDMTVYYWFDKRDVLVDGLVYDINLKINIARKNIELLVALIVAAGLYLISLLLYIRKFGIKKFLSDIKSECIELKLKFDFVCEKLSFEGPYKKAIIIFSVTLVFYLTISYVVDGGEDPSYFIKKIILLEEPIDFTFILFIFIVFLLSLKKIKNFKYTLEYTEKIAKGDLSLEIKKSGDIDMDKLAIKINSIRDGYEKAFKEAIKNERVKTELITNVSHDLKTPLTSILTYVDLLKRDNLSLEEKEDYMKIVEKKTKKLNNLVEDLVEVSEVNSGKINLNREKIDMVFLIYQVIGECSNYHDERNIKFKVKSFSEKVELYIDGKRMSRLIGNVISNAIKYSMPNTNVYVEVKKENDDIVVSFKSISEDEMKFDTNEIFDRFKRGDESRNSKVEGSGLGLAIAKGIAELHGGRMYAEKEGDLFKMFLILKITP</sequence>
<evidence type="ECO:0000256" key="14">
    <source>
        <dbReference type="SAM" id="Coils"/>
    </source>
</evidence>
<dbReference type="PANTHER" id="PTHR45528:SF1">
    <property type="entry name" value="SENSOR HISTIDINE KINASE CPXA"/>
    <property type="match status" value="1"/>
</dbReference>
<dbReference type="InterPro" id="IPR004358">
    <property type="entry name" value="Sig_transdc_His_kin-like_C"/>
</dbReference>
<evidence type="ECO:0000256" key="4">
    <source>
        <dbReference type="ARBA" id="ARBA00022475"/>
    </source>
</evidence>
<feature type="transmembrane region" description="Helical" evidence="15">
    <location>
        <begin position="475"/>
        <end position="494"/>
    </location>
</feature>
<keyword evidence="10" id="KW-0067">ATP-binding</keyword>
<dbReference type="InterPro" id="IPR003594">
    <property type="entry name" value="HATPase_dom"/>
</dbReference>
<dbReference type="GO" id="GO:0016301">
    <property type="term" value="F:kinase activity"/>
    <property type="evidence" value="ECO:0007669"/>
    <property type="project" value="UniProtKB-KW"/>
</dbReference>
<keyword evidence="8" id="KW-0547">Nucleotide-binding</keyword>